<dbReference type="NCBIfam" id="NF038133">
    <property type="entry name" value="choice_anch_L"/>
    <property type="match status" value="1"/>
</dbReference>
<feature type="region of interest" description="Disordered" evidence="1">
    <location>
        <begin position="73"/>
        <end position="93"/>
    </location>
</feature>
<evidence type="ECO:0000313" key="4">
    <source>
        <dbReference type="Proteomes" id="UP000198893"/>
    </source>
</evidence>
<accession>A0A1H8LP04</accession>
<dbReference type="InterPro" id="IPR028992">
    <property type="entry name" value="Hedgehog/Intein_dom"/>
</dbReference>
<evidence type="ECO:0000313" key="3">
    <source>
        <dbReference type="EMBL" id="SEO06578.1"/>
    </source>
</evidence>
<keyword evidence="4" id="KW-1185">Reference proteome</keyword>
<reference evidence="3 4" key="1">
    <citation type="submission" date="2016-10" db="EMBL/GenBank/DDBJ databases">
        <authorList>
            <person name="de Groot N.N."/>
        </authorList>
    </citation>
    <scope>NUCLEOTIDE SEQUENCE [LARGE SCALE GENOMIC DNA]</scope>
    <source>
        <strain evidence="3 4">DSM 27842</strain>
    </source>
</reference>
<gene>
    <name evidence="3" type="ORF">SAMN04490248_101221</name>
</gene>
<sequence length="522" mass="55495">MVWARDIPIDENANAMKMAQTIFGDGVKVVGASYEGDDRSSGIYSDGNAVSPGVTPGDTGVILSTGRAGDFTNWWGDPNRSDSTSTNTKGVDNDPDFNAAAGARTYDASILNVDFIPDGDTMTMQFVFASEEYPEFTNSIYQDFVGVWVNGTQVEMSIGGTDPGNINGGSNENLFISNSGDTYNTEMDGFTVTMTMTLPVNPGELNSITLGIADVADTSYDSNLLIAGGSVQTALIAQDDSTHLTGDATKTIDILGNDESASGGTLSVTHINGQAVNAGDTVTLKTGQTVTLNSDGTITLVGDGTDEDFNFTYAIDDGTNSDTGVITVSSVPCFVAGTMIRTPGGEVPVETLSPGDLVKTMDNGPQPIRWIGRRCVPAEGDFAPIRIAANTIGRHRELLVSPLHRVLVRDALAELLFGAREVLVAARDLVNDLSVRRVPGGMVEYFHILFDAHQIVFSEGLRTESFLPGPQIAENFEAEIVEEICTLFPELDPDSGDGYGSAVRPALRRYEVELLLGRARVA</sequence>
<dbReference type="RefSeq" id="WP_093114782.1">
    <property type="nucleotide sequence ID" value="NZ_FODS01000001.1"/>
</dbReference>
<dbReference type="Pfam" id="PF13403">
    <property type="entry name" value="Hint_2"/>
    <property type="match status" value="1"/>
</dbReference>
<evidence type="ECO:0000259" key="2">
    <source>
        <dbReference type="Pfam" id="PF13403"/>
    </source>
</evidence>
<dbReference type="Gene3D" id="2.170.16.10">
    <property type="entry name" value="Hedgehog/Intein (Hint) domain"/>
    <property type="match status" value="1"/>
</dbReference>
<dbReference type="STRING" id="569882.SAMN04490248_101221"/>
<dbReference type="OrthoDB" id="6305173at2"/>
<organism evidence="3 4">
    <name type="scientific">Salinihabitans flavidus</name>
    <dbReference type="NCBI Taxonomy" id="569882"/>
    <lineage>
        <taxon>Bacteria</taxon>
        <taxon>Pseudomonadati</taxon>
        <taxon>Pseudomonadota</taxon>
        <taxon>Alphaproteobacteria</taxon>
        <taxon>Rhodobacterales</taxon>
        <taxon>Roseobacteraceae</taxon>
        <taxon>Salinihabitans</taxon>
    </lineage>
</organism>
<feature type="domain" description="Hedgehog/Intein (Hint)" evidence="2">
    <location>
        <begin position="332"/>
        <end position="469"/>
    </location>
</feature>
<feature type="compositionally biased region" description="Polar residues" evidence="1">
    <location>
        <begin position="81"/>
        <end position="90"/>
    </location>
</feature>
<proteinExistence type="predicted"/>
<dbReference type="InterPro" id="IPR036844">
    <property type="entry name" value="Hint_dom_sf"/>
</dbReference>
<evidence type="ECO:0000256" key="1">
    <source>
        <dbReference type="SAM" id="MobiDB-lite"/>
    </source>
</evidence>
<dbReference type="InterPro" id="IPR049804">
    <property type="entry name" value="Choice_anch_L"/>
</dbReference>
<dbReference type="EMBL" id="FODS01000001">
    <property type="protein sequence ID" value="SEO06578.1"/>
    <property type="molecule type" value="Genomic_DNA"/>
</dbReference>
<dbReference type="Proteomes" id="UP000198893">
    <property type="component" value="Unassembled WGS sequence"/>
</dbReference>
<dbReference type="SUPFAM" id="SSF51294">
    <property type="entry name" value="Hedgehog/intein (Hint) domain"/>
    <property type="match status" value="1"/>
</dbReference>
<dbReference type="AlphaFoldDB" id="A0A1H8LP04"/>
<protein>
    <submittedName>
        <fullName evidence="3">Hint domain-containing protein</fullName>
    </submittedName>
</protein>
<name>A0A1H8LP04_9RHOB</name>